<proteinExistence type="predicted"/>
<feature type="compositionally biased region" description="Basic and acidic residues" evidence="1">
    <location>
        <begin position="50"/>
        <end position="72"/>
    </location>
</feature>
<evidence type="ECO:0008006" key="5">
    <source>
        <dbReference type="Google" id="ProtNLM"/>
    </source>
</evidence>
<keyword evidence="4" id="KW-1185">Reference proteome</keyword>
<name>A0A418LW47_9BACT</name>
<evidence type="ECO:0000256" key="2">
    <source>
        <dbReference type="SAM" id="SignalP"/>
    </source>
</evidence>
<dbReference type="EMBL" id="QXED01000018">
    <property type="protein sequence ID" value="RIV17433.1"/>
    <property type="molecule type" value="Genomic_DNA"/>
</dbReference>
<dbReference type="Proteomes" id="UP000283523">
    <property type="component" value="Unassembled WGS sequence"/>
</dbReference>
<comment type="caution">
    <text evidence="3">The sequence shown here is derived from an EMBL/GenBank/DDBJ whole genome shotgun (WGS) entry which is preliminary data.</text>
</comment>
<feature type="chain" id="PRO_5018984976" description="Porin" evidence="2">
    <location>
        <begin position="21"/>
        <end position="514"/>
    </location>
</feature>
<keyword evidence="2" id="KW-0732">Signal</keyword>
<reference evidence="3 4" key="1">
    <citation type="submission" date="2018-08" db="EMBL/GenBank/DDBJ databases">
        <title>Fibrisoma montanum sp. nov., isolated from Danxia mountain soil.</title>
        <authorList>
            <person name="Huang Y."/>
        </authorList>
    </citation>
    <scope>NUCLEOTIDE SEQUENCE [LARGE SCALE GENOMIC DNA]</scope>
    <source>
        <strain evidence="3 4">HYT19</strain>
    </source>
</reference>
<organism evidence="3 4">
    <name type="scientific">Fibrisoma montanum</name>
    <dbReference type="NCBI Taxonomy" id="2305895"/>
    <lineage>
        <taxon>Bacteria</taxon>
        <taxon>Pseudomonadati</taxon>
        <taxon>Bacteroidota</taxon>
        <taxon>Cytophagia</taxon>
        <taxon>Cytophagales</taxon>
        <taxon>Spirosomataceae</taxon>
        <taxon>Fibrisoma</taxon>
    </lineage>
</organism>
<feature type="region of interest" description="Disordered" evidence="1">
    <location>
        <begin position="30"/>
        <end position="77"/>
    </location>
</feature>
<gene>
    <name evidence="3" type="ORF">DYU11_31760</name>
</gene>
<sequence length="514" mass="57707">MKAILFTIFLNSFWAFNTLAQHHTMSDKATIAPSDTVSPGRKRAPSATGQKHDGMEHGQMDHSRTGTPERRPGQMNHGSMDNMAGMNHAMGDSSGMMMTHSFSRNLPMNRNGSGTSWHPDNTPMYAYMTHGKKWSYMVHYSVFLRYNSQNTNNRDKRGSDRQFDAPNWFMGMAQRQIGQRGLLLLRAMVSLDAITVGNGGYPLLFQSGESYKGQPLIDRQHPHDLFSELSVGYTHSFSRDIDLYGYVGYPGEPALGPPAFMHRISTFNNPDAPLGHHWEDATHILFGVATAGFRYKWVKLEASRFTGREPDEQRLNFDQPRFDSYSYRISVNPSPSLALQFSQGYIKSPEDLHPEDNTTRTTASVLHSVPLGGQADHYVTSAFVWGLNNSHGTNEQAFLAESSLQLGRTAFYGRYENVGKSPEEIGLEAEIPNQRILTNNAFTLGMNYRLLQYASTDLVLGAQLTGNMPEQALQPYYGKFPLSGEVYLRITPSVMVMNMMRGMKNMGGMHHNMK</sequence>
<dbReference type="OrthoDB" id="5490906at2"/>
<evidence type="ECO:0000256" key="1">
    <source>
        <dbReference type="SAM" id="MobiDB-lite"/>
    </source>
</evidence>
<dbReference type="AlphaFoldDB" id="A0A418LW47"/>
<evidence type="ECO:0000313" key="4">
    <source>
        <dbReference type="Proteomes" id="UP000283523"/>
    </source>
</evidence>
<accession>A0A418LW47</accession>
<protein>
    <recommendedName>
        <fullName evidence="5">Porin</fullName>
    </recommendedName>
</protein>
<dbReference type="RefSeq" id="WP_119671789.1">
    <property type="nucleotide sequence ID" value="NZ_QXED01000018.1"/>
</dbReference>
<feature type="signal peptide" evidence="2">
    <location>
        <begin position="1"/>
        <end position="20"/>
    </location>
</feature>
<evidence type="ECO:0000313" key="3">
    <source>
        <dbReference type="EMBL" id="RIV17433.1"/>
    </source>
</evidence>